<proteinExistence type="inferred from homology"/>
<keyword evidence="8" id="KW-1185">Reference proteome</keyword>
<evidence type="ECO:0000256" key="4">
    <source>
        <dbReference type="ARBA" id="ARBA00022679"/>
    </source>
</evidence>
<organism evidence="7 8">
    <name type="scientific">Edaphochlamys debaryana</name>
    <dbReference type="NCBI Taxonomy" id="47281"/>
    <lineage>
        <taxon>Eukaryota</taxon>
        <taxon>Viridiplantae</taxon>
        <taxon>Chlorophyta</taxon>
        <taxon>core chlorophytes</taxon>
        <taxon>Chlorophyceae</taxon>
        <taxon>CS clade</taxon>
        <taxon>Chlamydomonadales</taxon>
        <taxon>Chlamydomonadales incertae sedis</taxon>
        <taxon>Edaphochlamys</taxon>
    </lineage>
</organism>
<sequence length="233" mass="26201">MDYVQEGKVQYTAFSSDSPRVANFAMGLQGRVYQQCFEQGREYFKWMAFIDLDEFILVTDPQYNYSIPAVLKQYESHGAVVAHWQRLGSAGVVERKPGQGVLETFTKCMKVCEHLKGIANLEYAFLGPNAHQFTYQDGKRGIRPGDGMMTQGSHNLPNPMASPLVVYHYNGAVAEWQDRVQRLRGGISGMTNKSSVQYEIIDRESTEDCLAGRQAHGAMVRRPKPTFGCPPSY</sequence>
<dbReference type="Pfam" id="PF01697">
    <property type="entry name" value="Glyco_transf_92"/>
    <property type="match status" value="1"/>
</dbReference>
<comment type="subcellular location">
    <subcellularLocation>
        <location evidence="1">Membrane</location>
    </subcellularLocation>
</comment>
<keyword evidence="4 6" id="KW-0808">Transferase</keyword>
<reference evidence="7" key="1">
    <citation type="journal article" date="2020" name="bioRxiv">
        <title>Comparative genomics of Chlamydomonas.</title>
        <authorList>
            <person name="Craig R.J."/>
            <person name="Hasan A.R."/>
            <person name="Ness R.W."/>
            <person name="Keightley P.D."/>
        </authorList>
    </citation>
    <scope>NUCLEOTIDE SEQUENCE</scope>
    <source>
        <strain evidence="7">CCAP 11/70</strain>
    </source>
</reference>
<comment type="caution">
    <text evidence="7">The sequence shown here is derived from an EMBL/GenBank/DDBJ whole genome shotgun (WGS) entry which is preliminary data.</text>
</comment>
<dbReference type="GO" id="GO:0016020">
    <property type="term" value="C:membrane"/>
    <property type="evidence" value="ECO:0007669"/>
    <property type="project" value="UniProtKB-SubCell"/>
</dbReference>
<evidence type="ECO:0000256" key="6">
    <source>
        <dbReference type="RuleBase" id="RU366017"/>
    </source>
</evidence>
<evidence type="ECO:0000256" key="2">
    <source>
        <dbReference type="ARBA" id="ARBA00007647"/>
    </source>
</evidence>
<dbReference type="GO" id="GO:0016757">
    <property type="term" value="F:glycosyltransferase activity"/>
    <property type="evidence" value="ECO:0007669"/>
    <property type="project" value="UniProtKB-UniRule"/>
</dbReference>
<protein>
    <recommendedName>
        <fullName evidence="6">Glycosyltransferase family 92 protein</fullName>
        <ecNumber evidence="6">2.4.1.-</ecNumber>
    </recommendedName>
</protein>
<gene>
    <name evidence="7" type="ORF">HYH03_017978</name>
</gene>
<keyword evidence="3 6" id="KW-0328">Glycosyltransferase</keyword>
<dbReference type="EMBL" id="JAEHOE010000188">
    <property type="protein sequence ID" value="KAG2483132.1"/>
    <property type="molecule type" value="Genomic_DNA"/>
</dbReference>
<dbReference type="InterPro" id="IPR008166">
    <property type="entry name" value="Glyco_transf_92"/>
</dbReference>
<dbReference type="OrthoDB" id="2526284at2759"/>
<name>A0A836BNR9_9CHLO</name>
<dbReference type="AlphaFoldDB" id="A0A836BNR9"/>
<evidence type="ECO:0000256" key="3">
    <source>
        <dbReference type="ARBA" id="ARBA00022676"/>
    </source>
</evidence>
<evidence type="ECO:0000313" key="8">
    <source>
        <dbReference type="Proteomes" id="UP000612055"/>
    </source>
</evidence>
<keyword evidence="5" id="KW-0472">Membrane</keyword>
<dbReference type="Proteomes" id="UP000612055">
    <property type="component" value="Unassembled WGS sequence"/>
</dbReference>
<evidence type="ECO:0000256" key="1">
    <source>
        <dbReference type="ARBA" id="ARBA00004370"/>
    </source>
</evidence>
<evidence type="ECO:0000313" key="7">
    <source>
        <dbReference type="EMBL" id="KAG2483132.1"/>
    </source>
</evidence>
<evidence type="ECO:0000256" key="5">
    <source>
        <dbReference type="ARBA" id="ARBA00023136"/>
    </source>
</evidence>
<dbReference type="EC" id="2.4.1.-" evidence="6"/>
<comment type="similarity">
    <text evidence="2 6">Belongs to the glycosyltransferase 92 family.</text>
</comment>
<accession>A0A836BNR9</accession>